<organism evidence="3 4">
    <name type="scientific">Protea cynaroides</name>
    <dbReference type="NCBI Taxonomy" id="273540"/>
    <lineage>
        <taxon>Eukaryota</taxon>
        <taxon>Viridiplantae</taxon>
        <taxon>Streptophyta</taxon>
        <taxon>Embryophyta</taxon>
        <taxon>Tracheophyta</taxon>
        <taxon>Spermatophyta</taxon>
        <taxon>Magnoliopsida</taxon>
        <taxon>Proteales</taxon>
        <taxon>Proteaceae</taxon>
        <taxon>Protea</taxon>
    </lineage>
</organism>
<keyword evidence="4" id="KW-1185">Reference proteome</keyword>
<gene>
    <name evidence="3" type="ORF">NE237_033105</name>
</gene>
<feature type="signal peptide" evidence="1">
    <location>
        <begin position="1"/>
        <end position="25"/>
    </location>
</feature>
<dbReference type="InterPro" id="IPR025521">
    <property type="entry name" value="Neprosin_propep"/>
</dbReference>
<dbReference type="Pfam" id="PF14365">
    <property type="entry name" value="Neprosin_AP"/>
    <property type="match status" value="1"/>
</dbReference>
<dbReference type="OrthoDB" id="1858978at2759"/>
<dbReference type="PROSITE" id="PS52045">
    <property type="entry name" value="NEPROSIN_PEP_CD"/>
    <property type="match status" value="1"/>
</dbReference>
<evidence type="ECO:0000313" key="3">
    <source>
        <dbReference type="EMBL" id="KAJ4982268.1"/>
    </source>
</evidence>
<dbReference type="Pfam" id="PF03080">
    <property type="entry name" value="Neprosin"/>
    <property type="match status" value="1"/>
</dbReference>
<protein>
    <recommendedName>
        <fullName evidence="2">Neprosin PEP catalytic domain-containing protein</fullName>
    </recommendedName>
</protein>
<dbReference type="PANTHER" id="PTHR31589:SF223">
    <property type="entry name" value="PROTEIN, PUTATIVE (DUF239)-RELATED"/>
    <property type="match status" value="1"/>
</dbReference>
<evidence type="ECO:0000313" key="4">
    <source>
        <dbReference type="Proteomes" id="UP001141806"/>
    </source>
</evidence>
<reference evidence="3" key="1">
    <citation type="journal article" date="2023" name="Plant J.">
        <title>The genome of the king protea, Protea cynaroides.</title>
        <authorList>
            <person name="Chang J."/>
            <person name="Duong T.A."/>
            <person name="Schoeman C."/>
            <person name="Ma X."/>
            <person name="Roodt D."/>
            <person name="Barker N."/>
            <person name="Li Z."/>
            <person name="Van de Peer Y."/>
            <person name="Mizrachi E."/>
        </authorList>
    </citation>
    <scope>NUCLEOTIDE SEQUENCE</scope>
    <source>
        <tissue evidence="3">Young leaves</tissue>
    </source>
</reference>
<dbReference type="EMBL" id="JAMYWD010000001">
    <property type="protein sequence ID" value="KAJ4982268.1"/>
    <property type="molecule type" value="Genomic_DNA"/>
</dbReference>
<dbReference type="AlphaFoldDB" id="A0A9Q0L499"/>
<comment type="caution">
    <text evidence="3">The sequence shown here is derived from an EMBL/GenBank/DDBJ whole genome shotgun (WGS) entry which is preliminary data.</text>
</comment>
<name>A0A9Q0L499_9MAGN</name>
<keyword evidence="1" id="KW-0732">Signal</keyword>
<feature type="chain" id="PRO_5040421151" description="Neprosin PEP catalytic domain-containing protein" evidence="1">
    <location>
        <begin position="26"/>
        <end position="403"/>
    </location>
</feature>
<feature type="domain" description="Neprosin PEP catalytic" evidence="2">
    <location>
        <begin position="146"/>
        <end position="402"/>
    </location>
</feature>
<dbReference type="InterPro" id="IPR004314">
    <property type="entry name" value="Neprosin"/>
</dbReference>
<evidence type="ECO:0000259" key="2">
    <source>
        <dbReference type="PROSITE" id="PS52045"/>
    </source>
</evidence>
<sequence>MVSLKDMKMGIACILLMTYLVLVKSGEDGDTSLSRKQEEELKLLKKPAMKSIKTKYGDIYDCVDIKKQPAFDHPLLRNHSIQMKPSSFPKGMIDKELLASKPSKIGVNSSWCPPGTVLIQRIQKEDIIKSESQVRRYHGHTGQLITENPGYHFATFRLIRSDRNYYGGSVHLSIDQPVLYSVNQFSEAVLWVENGPIDQLNSIQVGWTANPKLFGDNRPRMFSYWTADGFHKTGCYNLLCPGFVQLSRKLSFGQTYDVISTYGGDQYEDNFLVYKDPKSGNWWYFKDLDGGHEPVGYWPSSLFTTLRDSASTIASGGQVYSPTNERSPQMGNGHFPIQNQRFSTAARRLQFVNERNVMVDPDAGSLKIEMDSPACYTVESVVPRAKVWINSIFYGGPGGACGI</sequence>
<accession>A0A9Q0L499</accession>
<evidence type="ECO:0000256" key="1">
    <source>
        <dbReference type="SAM" id="SignalP"/>
    </source>
</evidence>
<dbReference type="Proteomes" id="UP001141806">
    <property type="component" value="Unassembled WGS sequence"/>
</dbReference>
<proteinExistence type="predicted"/>
<dbReference type="PANTHER" id="PTHR31589">
    <property type="entry name" value="PROTEIN, PUTATIVE (DUF239)-RELATED-RELATED"/>
    <property type="match status" value="1"/>
</dbReference>
<dbReference type="InterPro" id="IPR053168">
    <property type="entry name" value="Glutamic_endopeptidase"/>
</dbReference>
<dbReference type="Gene3D" id="3.90.1320.10">
    <property type="entry name" value="Outer-capsid protein sigma 3, large lobe"/>
    <property type="match status" value="1"/>
</dbReference>